<feature type="domain" description="Glutaredoxin" evidence="2">
    <location>
        <begin position="192"/>
        <end position="258"/>
    </location>
</feature>
<reference evidence="3" key="1">
    <citation type="submission" date="2023-10" db="EMBL/GenBank/DDBJ databases">
        <title>Chromosome-level genome of the transformable northern wattle, Acacia crassicarpa.</title>
        <authorList>
            <person name="Massaro I."/>
            <person name="Sinha N.R."/>
            <person name="Poethig S."/>
            <person name="Leichty A.R."/>
        </authorList>
    </citation>
    <scope>NUCLEOTIDE SEQUENCE</scope>
    <source>
        <strain evidence="3">Acra3RX</strain>
        <tissue evidence="3">Leaf</tissue>
    </source>
</reference>
<sequence length="340" mass="39252">MKGKILKKLKTIRPVDYLKQDQVLQIKSLNGYVESFTKNSSFNLKNLIISRENEPRKVEVQESGVIDLSEHMRDLEDDRYRDDKENLGPPCLRSKEQDTSRSSKPTPLTEIDISSFRRPDMNSDSLFDPLLLAAFEQAVKDQVELRKSAEKVQYFGERVEEKEVEQHEDEELPWKVLEVFEEKCPPGGNGSVILYTTTLRGIRKTFEDCNKIRFLLDSFKVVYIERDTSMHMKFKEELWKILEGKPLPPRLFVKGRYIGGAEEVLNLNEQGRLKPLFAEIPVRNSNTSCQGCDGIRFIICFKCNGSQRITLEAEEDEEKQSNQCSDCNENGLIICPYCCC</sequence>
<dbReference type="CDD" id="cd03031">
    <property type="entry name" value="GRX_GRX_like"/>
    <property type="match status" value="1"/>
</dbReference>
<gene>
    <name evidence="3" type="ORF">QN277_011725</name>
</gene>
<comment type="caution">
    <text evidence="3">The sequence shown here is derived from an EMBL/GenBank/DDBJ whole genome shotgun (WGS) entry which is preliminary data.</text>
</comment>
<protein>
    <recommendedName>
        <fullName evidence="2">Glutaredoxin domain-containing protein</fullName>
    </recommendedName>
</protein>
<proteinExistence type="predicted"/>
<organism evidence="3 4">
    <name type="scientific">Acacia crassicarpa</name>
    <name type="common">northern wattle</name>
    <dbReference type="NCBI Taxonomy" id="499986"/>
    <lineage>
        <taxon>Eukaryota</taxon>
        <taxon>Viridiplantae</taxon>
        <taxon>Streptophyta</taxon>
        <taxon>Embryophyta</taxon>
        <taxon>Tracheophyta</taxon>
        <taxon>Spermatophyta</taxon>
        <taxon>Magnoliopsida</taxon>
        <taxon>eudicotyledons</taxon>
        <taxon>Gunneridae</taxon>
        <taxon>Pentapetalae</taxon>
        <taxon>rosids</taxon>
        <taxon>fabids</taxon>
        <taxon>Fabales</taxon>
        <taxon>Fabaceae</taxon>
        <taxon>Caesalpinioideae</taxon>
        <taxon>mimosoid clade</taxon>
        <taxon>Acacieae</taxon>
        <taxon>Acacia</taxon>
    </lineage>
</organism>
<dbReference type="Pfam" id="PF23733">
    <property type="entry name" value="GRXCR1-2_C"/>
    <property type="match status" value="1"/>
</dbReference>
<feature type="compositionally biased region" description="Basic and acidic residues" evidence="1">
    <location>
        <begin position="76"/>
        <end position="86"/>
    </location>
</feature>
<dbReference type="EMBL" id="JAWXYG010000002">
    <property type="protein sequence ID" value="KAK4280050.1"/>
    <property type="molecule type" value="Genomic_DNA"/>
</dbReference>
<dbReference type="InterPro" id="IPR036249">
    <property type="entry name" value="Thioredoxin-like_sf"/>
</dbReference>
<evidence type="ECO:0000313" key="3">
    <source>
        <dbReference type="EMBL" id="KAK4280050.1"/>
    </source>
</evidence>
<dbReference type="PROSITE" id="PS51354">
    <property type="entry name" value="GLUTAREDOXIN_2"/>
    <property type="match status" value="1"/>
</dbReference>
<dbReference type="SUPFAM" id="SSF52833">
    <property type="entry name" value="Thioredoxin-like"/>
    <property type="match status" value="1"/>
</dbReference>
<accession>A0AAE1MZ06</accession>
<keyword evidence="4" id="KW-1185">Reference proteome</keyword>
<dbReference type="PANTHER" id="PTHR45669:SF28">
    <property type="entry name" value="GLUTAREDOXIN DOMAIN-CONTAINING PROTEIN"/>
    <property type="match status" value="1"/>
</dbReference>
<evidence type="ECO:0000313" key="4">
    <source>
        <dbReference type="Proteomes" id="UP001293593"/>
    </source>
</evidence>
<dbReference type="Gene3D" id="3.40.30.10">
    <property type="entry name" value="Glutaredoxin"/>
    <property type="match status" value="1"/>
</dbReference>
<evidence type="ECO:0000259" key="2">
    <source>
        <dbReference type="Pfam" id="PF00462"/>
    </source>
</evidence>
<dbReference type="Pfam" id="PF00462">
    <property type="entry name" value="Glutaredoxin"/>
    <property type="match status" value="1"/>
</dbReference>
<dbReference type="AlphaFoldDB" id="A0AAE1MZ06"/>
<dbReference type="InterPro" id="IPR002109">
    <property type="entry name" value="Glutaredoxin"/>
</dbReference>
<name>A0AAE1MZ06_9FABA</name>
<evidence type="ECO:0000256" key="1">
    <source>
        <dbReference type="SAM" id="MobiDB-lite"/>
    </source>
</evidence>
<feature type="region of interest" description="Disordered" evidence="1">
    <location>
        <begin position="76"/>
        <end position="109"/>
    </location>
</feature>
<dbReference type="PANTHER" id="PTHR45669">
    <property type="entry name" value="GLUTAREDOXIN DOMAIN-CONTAINING CYSTEINE-RICH PROTEIN CG12206-RELATED"/>
    <property type="match status" value="1"/>
</dbReference>
<dbReference type="Proteomes" id="UP001293593">
    <property type="component" value="Unassembled WGS sequence"/>
</dbReference>